<dbReference type="InterPro" id="IPR004217">
    <property type="entry name" value="Tim10-like"/>
</dbReference>
<dbReference type="InterPro" id="IPR003593">
    <property type="entry name" value="AAA+_ATPase"/>
</dbReference>
<evidence type="ECO:0000256" key="19">
    <source>
        <dbReference type="ARBA" id="ARBA00025151"/>
    </source>
</evidence>
<dbReference type="SUPFAM" id="SSF52540">
    <property type="entry name" value="P-loop containing nucleoside triphosphate hydrolases"/>
    <property type="match status" value="6"/>
</dbReference>
<feature type="compositionally biased region" description="Basic and acidic residues" evidence="22">
    <location>
        <begin position="3971"/>
        <end position="3983"/>
    </location>
</feature>
<keyword evidence="16" id="KW-1015">Disulfide bond</keyword>
<comment type="similarity">
    <text evidence="5 21">Belongs to the midasin family.</text>
</comment>
<feature type="compositionally biased region" description="Low complexity" evidence="22">
    <location>
        <begin position="4183"/>
        <end position="4192"/>
    </location>
</feature>
<keyword evidence="15" id="KW-0496">Mitochondrion</keyword>
<dbReference type="FunFam" id="3.40.50.300:FF:000142">
    <property type="entry name" value="Midasin"/>
    <property type="match status" value="1"/>
</dbReference>
<dbReference type="SMART" id="SM00382">
    <property type="entry name" value="AAA"/>
    <property type="match status" value="6"/>
</dbReference>
<feature type="domain" description="VWFA" evidence="23">
    <location>
        <begin position="4453"/>
        <end position="4650"/>
    </location>
</feature>
<dbReference type="GO" id="GO:0005730">
    <property type="term" value="C:nucleolus"/>
    <property type="evidence" value="ECO:0007669"/>
    <property type="project" value="UniProtKB-SubCell"/>
</dbReference>
<dbReference type="Proteomes" id="UP000192927">
    <property type="component" value="Unassembled WGS sequence"/>
</dbReference>
<evidence type="ECO:0000256" key="12">
    <source>
        <dbReference type="ARBA" id="ARBA00022840"/>
    </source>
</evidence>
<dbReference type="InterPro" id="IPR035427">
    <property type="entry name" value="Tim10-like_dom_sf"/>
</dbReference>
<feature type="compositionally biased region" description="Acidic residues" evidence="22">
    <location>
        <begin position="4039"/>
        <end position="4052"/>
    </location>
</feature>
<dbReference type="FunFam" id="3.40.50.300:FF:001368">
    <property type="entry name" value="Midasin"/>
    <property type="match status" value="1"/>
</dbReference>
<dbReference type="EMBL" id="FWEW01003499">
    <property type="protein sequence ID" value="SLM39372.1"/>
    <property type="molecule type" value="Genomic_DNA"/>
</dbReference>
<dbReference type="InterPro" id="IPR048617">
    <property type="entry name" value="MDN1_AAA_lid_4"/>
</dbReference>
<sequence>MTETTTRNLRCLAEAFNHSHAVLVTGFAGAGKTALIQNVANELNKASSMVTLHLNEQSDAKVLLGMYTSALNPGSFSWRPGILTTAVKEGRWVVIEDLDRAPIEVVSVLLPLIERRQLPLPNRGEILRPAAGFKLIATVRTAYNMKGEEVMQGVNILGIRHWKQVSLQVPPHEDLHKIVEQKFSVLNAYLPMIMRVYKTLQEDNHKGSSSTGLGRLVGPRDLLRWCSRLERLLTSAGVRYGDEPISESTNDGLFLEAVDSLAGQAQSHCTRASVISVIAQNMHIPPGRVEFCLTRIPRFSTKDNVVHIGRASLTKRKATGHARLSGKFAQARPFAMTSHALRLCERVGTAIEMREPCLLVGETGTGKTATIQHLADLLHRRLTVVNLSQQSEAGDLLGGYKPVNVRALAIPMKEQFDDLFATTFSLKRNERYLDILGKAVAKAQWSRALNLWKEALKMVEETFALPRSSFQSSHQDKPPKRRKIESPRYQDLKAKWKRFETDVHSFAMHLSSGPKTFAFSFVEGNIVKAARNGDWVLLDEINLASPDTLESLAGLFANEDGGGPSLLLSETGNVERIQAHQDFRIFGAMNPATDVGKRDLPRSLRSRFTEFFVDPPDKALNSLIPVVSAYLSGYSNVDVRAGPDIARLHLAVRQLAEENRLVDGAGQKPHFSLRTLTRTLTYVTDIAPTYGLRRALFEGFSMSYLTQLNKDSERLLLPLIDQHLLSSQKNARALMQQIPRAPKDDKKFVQFRQYWAAQGAFPIQEQPHYIITPFVERNLLNLVRATSTRRFPVLLQGPTSAGKTSMIEYLAKISGNKFVRINNHENTDLQEYLGTYISGPEGQLRYEEGILVQALRKGYWIVLDELNLAPTDVLEALNRLLDDNRELLLPETQQIVRPHENFMLFATQNPPGLYGGRKVLSRAFRNRFLELHFDDIPEDELETILRERSQIAPSFCTKIVAVYQRLSILRQSSRLFEQKNSFATLRDLFRWALRDADDRTQLANNGFMLLAERVRKPEERLAVKQIIEEILNVKIDEGPLYDVMQTPAPVDIYCAPAARSVVWTHSMRRLYVLVTQALKNKEPVLLVGETGCGKTTICQVVAEVLRTKLHIVNAHQNTETGDLIGAQRPIRNRTAVEAQLTQDLKTLLSGHLGLATQSGDGLASLLQAYDDLEPSMVARCPADLCERITLGKTKSKALFDWSDGSLVQAMRAGQHFLLDEISLADDSVLERLNSVLEPGRTLLLAEKGTEDTQVTALDGFQFLATMNPGGDYGKKELSPALRNRFTEIWVPSLSDTEDMLDIARAKLTQPLTAFADGMVAFATWFGRSYNQSNPSYASIRELLAWVEFVNAHHSGDPYFALLHGAAMVYIDALGANPAAKLAIAENAVTRERDTCLAKLGELFNHNMAAIYHSDLGLHVKERSISIGPFALKRAVTAVLDTGFSMQAPTTMANAMRIIRALQLDKPILLEGSPGVGKTTLVAALAQAVGIPLTRMNLSAQTDLMDLFGSDVPVEGADAGMFAWRDAAFLQAMQKGEWVLLDEMNLASQSVLEGLNACLDHRGQIYVSELDQTFQRHPEFRLFAAQNPHHQGGGRKGLPASFVNRFTVVYADTFTPADLFIICKQTFPDYPSDVVKLLTECVSAVHLALQHDRRIGARGSPWEFNLRDILRWLHLLTSRQSVLPASSAADYRGLLFLQRFRTVEDIAAVSGILEQHVTQTARHQRYFQNFSRETIQVGLGVLRRNILTQPNHTTHLYGSHKSIPVMESVIRCVQHNWPCLLVGQSGSGKTNIIRQLAVAVGAELVQFSLNPDMDTMDLVGGYEQIDPIRRVTNFVAKLKSVIYITTIGLFASSTKTGEVVDILDEISHQGLPDFVLLHKLLTTLMLIHPSPDLANLTEECQSILNTPTTETGARFGWIDGILIKAMEQGKWLVLDNANLCSSSVLDRLNPLLEPNGFLNINEHRSADGTAKIVKPHPHFRLFLTMDPRHGELSRAMRNRSIEIFIQPSEPSEVRMMPLFCFESSISRFKSFQDNEWPKSDDSLLFQLFSTCFDHLSFCDVKLGERWYAQVNKGLLEITLPEQSILSSVCELYFQLLKNHDGLVKRIRELPEKGAMAASLSSDFVDAQTINPLNNPAVLRLIHEPNVQAESFGLAALLDMSIELCYLKQRLAAAYNRTSGKIPSQMSRLERSIASDRVLSFSKDSTQPLANFLGSMLRHTGESIDKLAVNKPVRPNAVSFTNDMLSFLHDIFDLGESPSFDDGVFQVYLGFGRTMIDKNRRESALQAFVAAIAHSLDYFNASWRLSTGLRMEALWTIFRPPTAADLQQLKAILQIEELANRFDALAWKSGMSIGQLHLLRKSVIWTLPAIRSSPSEFYRNFTEVDRLLRDLEKSFSSLKRASYPYFQEAFEALCQYQVFNEPKGLFDNASLLSLLANRPTKSMFTLGEPSIGAGLIACIQRITCSSTAKPTMVPMRNALPVLLMQKLSNVGHVPLGQLDLLRDEIDVLARNTVSQCARISENHLHVLNTILCELHGEVSQVLKEMKMNAAYSLQIYKAHEDYLQPQSMIAWKDFHTKYSRSLKDGNTAQRLPDLILEPGIPGIDQFHSILKEYLTPSLLHMTKVPPDGATELCHTATAWIYFFTGCLYLYVPDRAFDPALKPLVERQRHRKRRSDLNIKLKALQQFARSSETQATNLRCYLLEQDLLILGDEPRAHSITRPDVSELGQLQGEFTNILNSIIRRSPNATTLRSVFQSEQAACQEVALLSMNISQAVSRLSCGFRAYDDLTQPAIGLLQGLDVGLRLASMASTEARVSANKLGQMRELIPFLGGRPARLERTTMEDINAGGGRDFDHRPTYLRAVALAYSVDPKTISTDNPRRTILEVFHSFYEDWKKQLESDQAQAATKSSLYRYRGSQGDNVQADQEDFLELFPDYDTSSTEEMKSPAKPSKDPKRLAHELATYQRDIFFGKHTSSGLLLEMIQNSSSSISNAWKTVAETSRFQIPTENMLPGVILALESTVDSLQRRPGPEEAYNFYTSPNMAEAKNIIALVRKTQQRFNELKNAWPEHATLDEVLRTCDELLAFQHIEPVAKMLTKAEKLHSFVHEWQVVASREYSAVTIYDELTSLLVSWRRLELSTWARLLDMEDRKCIEDAQSWWFVAYEVILAAPLSMANLHEDLNKHAEHLLITLEGFLGMTLMGQFSERLRLIGQFIDHLSLVIQEVPSLEVVHRALINFLSFYTRFERPIQELLRTGRQKLEKDMKEILLLASWKDTNINALRDSAKRSHHKLFKVIHKYRSLLAHPAESLISQGLPDSAEVPALLSRTRDNLLIPTMDQSASQMCQISIEGWSSKPPRFINPLSTAASMARMSELPDSAIDGAIYMESFTSNLVKTIKDLQELTPSVLTKDNTEEVKHLKNRKRKVFADTLKEMRQMGFSSNLGSDLLAKQASLPIVLTNTAIIDNQRTAKPPAMEYYFHKVLDLMPRIREVSRKHSEELTSAEVARSVGYLEGIFSFALRQRSILSSAQESLRSLSLTTVEMQNLWRHDIYSLQKSHGPTHMACKELETTIRWLKCVTDVGSTIIRTQDKLGNTDSSALVDGLTLWKAKLTAAIEAFRTLPCLPLGISTSQHEQARREAEQSLEHFATDLQAWASAYPNVGFVLRHIYSWTKPTSTTMNGHVNEDQAIGLIVLDDRVMAVVNSVLVAIQRLHNTLSNLPSSENDTAWLVREDTILSDVFKVLHASDIDKLLREALLQIQHLDTTNADSLTVAGALFAMALPIVQQYQDIYSVAVIHYEGLHLASLKMVHVLAKSISQIASQGFCSPQERSGAEEGKTERLEGGTGLGEGEGAEDISKDIQEDEDLSELAQEPNKDKQGEVTQAEKDAVDMQHEDMEGSMEDGSDKGEDEEGGSTSAEEENELDEEAGGVDELDPSAIDEKLWDGDGTEADKDKEGGQSKGKVEPDDQLAASKEGESDKLNRDEKGEDSEGGEEDTPQENEEIAQEDPEPTDAHIKEAQALELPEEMNLDGDKDSEVGPNSDDDALDEMSDIPPDDAGNEHAETTDQDVDEEELDRPGSEDGENLQEGDKTEDAASPVDTEPDDEIASEDYGLLREHTDNAAVDADNAAESDVQGIGESAAQPDDNIEAPKSTAQQREGTKGGQSDTGKHEAAAEDGSLGAVPSNANAEQAQTEEATDNSANQAFKKLGDALEKWRRQRQHIHDATETKEPRDQSQPMRVDAIQPEFEHLADENAEADTQALGNATEEQAHALDSHALDSEMQDQRQELLPDDANPESLPVEEDEVMPGFETSINSQEEPKEQLNIGAFAVENKAQDRKQRTLSGGNLQEEDDLVEIDNDLSTIHLEMAEDNLPRSLEEARRLWSYYESLTRDLSLSLTEQLRLILAPTLATKMRGDFRTGKRLNIKRIIPYIASQYKRDKIWMRRSVPSKRNYQIMLAVDDSKSMGESGSGQLAFETLALISKSLSMLEVGEICVVGFGTEVRVAHGFDKTFSPEAGVQIFQQFGFQQTKTDVRKLIGESVHLFREARSTTFNAGAELWQLELIISDGVCEGHESIRRLVRQAQEERIIIVFVIVDALKGESIMDMKHATFEPDATGETKLNEQRVRDASMAFTLPERERAAVRKQRYDSCFILPVAEVDKGTAYPCTKRALALLTDENLPVLSPPDAVPALTATSALEEALGPAFNSCPDAVAALQRFRVNGLNPQEWGPDLMFKAFGDLDRAFFMGHLRNRVILKWDHDWRFRNQGLAGVFDTSWGLAVCTDMRGRSKKAWIYLNANKLLLPHYIQLGHIWSVLLHEMLNPRKDLSYPHAGYTPSVMDTSISNPFSASSSADPKTAVMNQIRQEAAVSNARQLIEKLNDNCFEKCVPTPGLSLSRKEESCFTMCMEKYMAAWNTVSRQYVARIQKESGGAAGTGDQGSFL</sequence>
<dbReference type="PIRSF" id="PIRSF010340">
    <property type="entry name" value="Midasin"/>
    <property type="match status" value="1"/>
</dbReference>
<feature type="compositionally biased region" description="Basic and acidic residues" evidence="22">
    <location>
        <begin position="4205"/>
        <end position="4231"/>
    </location>
</feature>
<dbReference type="GO" id="GO:0000055">
    <property type="term" value="P:ribosomal large subunit export from nucleus"/>
    <property type="evidence" value="ECO:0007669"/>
    <property type="project" value="TreeGrafter"/>
</dbReference>
<keyword evidence="18 21" id="KW-0539">Nucleus</keyword>
<name>A0A1W5D8X5_9LECA</name>
<dbReference type="PROSITE" id="PS50234">
    <property type="entry name" value="VWFA"/>
    <property type="match status" value="1"/>
</dbReference>
<dbReference type="InterPro" id="IPR036465">
    <property type="entry name" value="vWFA_dom_sf"/>
</dbReference>
<evidence type="ECO:0000256" key="2">
    <source>
        <dbReference type="ARBA" id="ARBA00004604"/>
    </source>
</evidence>
<evidence type="ECO:0000313" key="24">
    <source>
        <dbReference type="EMBL" id="SLM39372.1"/>
    </source>
</evidence>
<dbReference type="CDD" id="cd00009">
    <property type="entry name" value="AAA"/>
    <property type="match status" value="2"/>
</dbReference>
<keyword evidence="14" id="KW-0811">Translocation</keyword>
<keyword evidence="17 21" id="KW-0143">Chaperone</keyword>
<evidence type="ECO:0000256" key="21">
    <source>
        <dbReference type="PIRNR" id="PIRNR010340"/>
    </source>
</evidence>
<dbReference type="GO" id="GO:0016887">
    <property type="term" value="F:ATP hydrolysis activity"/>
    <property type="evidence" value="ECO:0007669"/>
    <property type="project" value="InterPro"/>
</dbReference>
<feature type="compositionally biased region" description="Basic and acidic residues" evidence="22">
    <location>
        <begin position="3936"/>
        <end position="3963"/>
    </location>
</feature>
<comment type="function">
    <text evidence="21">Nuclear chaperone required for maturation and nuclear export of pre-60S ribosome subunits.</text>
</comment>
<keyword evidence="13" id="KW-0653">Protein transport</keyword>
<feature type="region of interest" description="Disordered" evidence="22">
    <location>
        <begin position="3821"/>
        <end position="4240"/>
    </location>
</feature>
<keyword evidence="9 21" id="KW-0547">Nucleotide-binding</keyword>
<feature type="region of interest" description="Disordered" evidence="22">
    <location>
        <begin position="468"/>
        <end position="487"/>
    </location>
</feature>
<evidence type="ECO:0000256" key="14">
    <source>
        <dbReference type="ARBA" id="ARBA00023010"/>
    </source>
</evidence>
<evidence type="ECO:0000256" key="16">
    <source>
        <dbReference type="ARBA" id="ARBA00023157"/>
    </source>
</evidence>
<dbReference type="SUPFAM" id="SSF144122">
    <property type="entry name" value="Tim10-like"/>
    <property type="match status" value="1"/>
</dbReference>
<feature type="compositionally biased region" description="Acidic residues" evidence="22">
    <location>
        <begin position="4063"/>
        <end position="4084"/>
    </location>
</feature>
<dbReference type="GO" id="GO:0046872">
    <property type="term" value="F:metal ion binding"/>
    <property type="evidence" value="ECO:0007669"/>
    <property type="project" value="UniProtKB-KW"/>
</dbReference>
<evidence type="ECO:0000256" key="3">
    <source>
        <dbReference type="ARBA" id="ARBA00004642"/>
    </source>
</evidence>
<comment type="function">
    <text evidence="19">Mitochondrial intermembrane chaperone that participates in the import and insertion of some multi-pass transmembrane proteins into the mitochondrial inner membrane. Also required for the transfer of beta-barrel precursors from the TOM complex to the sorting and assembly machinery (SAM complex) of the outer membrane. Acts as a chaperone-like protein that protects the hydrophobic precursors from aggregation and guide them through the mitochondrial intermembrane space. The TIM8-TIM13 complex is non essential and only mediates the import of few proteins, while the predominant TIM9-TIM10 70 kDa complex is crucial and mediates the import of much more proteins.</text>
</comment>
<feature type="compositionally biased region" description="Acidic residues" evidence="22">
    <location>
        <begin position="3895"/>
        <end position="3932"/>
    </location>
</feature>
<dbReference type="GO" id="GO:0005743">
    <property type="term" value="C:mitochondrial inner membrane"/>
    <property type="evidence" value="ECO:0007669"/>
    <property type="project" value="UniProtKB-SubCell"/>
</dbReference>
<keyword evidence="8" id="KW-0479">Metal-binding</keyword>
<dbReference type="Pfam" id="PF17865">
    <property type="entry name" value="AAA_lid_5"/>
    <property type="match status" value="1"/>
</dbReference>
<feature type="compositionally biased region" description="Acidic residues" evidence="22">
    <location>
        <begin position="3984"/>
        <end position="4008"/>
    </location>
</feature>
<dbReference type="GO" id="GO:0030687">
    <property type="term" value="C:preribosome, large subunit precursor"/>
    <property type="evidence" value="ECO:0007669"/>
    <property type="project" value="TreeGrafter"/>
</dbReference>
<dbReference type="Gene3D" id="3.40.50.300">
    <property type="entry name" value="P-loop containing nucleotide triphosphate hydrolases"/>
    <property type="match status" value="7"/>
</dbReference>
<dbReference type="FunFam" id="1.10.287.810:FF:000001">
    <property type="entry name" value="mitochondrial import inner membrane translocase subunit TIM13"/>
    <property type="match status" value="1"/>
</dbReference>
<dbReference type="InterPro" id="IPR027417">
    <property type="entry name" value="P-loop_NTPase"/>
</dbReference>
<dbReference type="GO" id="GO:0042719">
    <property type="term" value="C:mitochondrial intermembrane space chaperone complex"/>
    <property type="evidence" value="ECO:0007669"/>
    <property type="project" value="UniProtKB-ARBA"/>
</dbReference>
<reference evidence="25" key="1">
    <citation type="submission" date="2017-03" db="EMBL/GenBank/DDBJ databases">
        <authorList>
            <person name="Sharma R."/>
            <person name="Thines M."/>
        </authorList>
    </citation>
    <scope>NUCLEOTIDE SEQUENCE [LARGE SCALE GENOMIC DNA]</scope>
</reference>
<evidence type="ECO:0000259" key="23">
    <source>
        <dbReference type="PROSITE" id="PS50234"/>
    </source>
</evidence>
<evidence type="ECO:0000256" key="4">
    <source>
        <dbReference type="ARBA" id="ARBA00006720"/>
    </source>
</evidence>
<evidence type="ECO:0000256" key="1">
    <source>
        <dbReference type="ARBA" id="ARBA00004137"/>
    </source>
</evidence>
<evidence type="ECO:0000256" key="8">
    <source>
        <dbReference type="ARBA" id="ARBA00022723"/>
    </source>
</evidence>
<comment type="similarity">
    <text evidence="4">Belongs to the small Tim family.</text>
</comment>
<evidence type="ECO:0000313" key="25">
    <source>
        <dbReference type="Proteomes" id="UP000192927"/>
    </source>
</evidence>
<dbReference type="InterPro" id="IPR040848">
    <property type="entry name" value="AAA_lid_7"/>
</dbReference>
<keyword evidence="25" id="KW-1185">Reference proteome</keyword>
<keyword evidence="10" id="KW-0999">Mitochondrion inner membrane</keyword>
<comment type="subunit">
    <text evidence="20">Heterohexamer; composed of 3 copies of TIM8 and 3 copies of TIM13, named soluble 70 kDa complex. Associates with the TIM22 complex, whose core is composed of TIM22 and TIM54. Interacts with the transmembrane regions of multi-pass transmembrane proteins in transit.</text>
</comment>
<dbReference type="Gene3D" id="1.10.287.810">
    <property type="entry name" value="Mitochondrial import inner membrane translocase subunit tim13 like domains"/>
    <property type="match status" value="1"/>
</dbReference>
<evidence type="ECO:0000256" key="10">
    <source>
        <dbReference type="ARBA" id="ARBA00022792"/>
    </source>
</evidence>
<evidence type="ECO:0000256" key="6">
    <source>
        <dbReference type="ARBA" id="ARBA00017143"/>
    </source>
</evidence>
<dbReference type="Pfam" id="PF07728">
    <property type="entry name" value="AAA_5"/>
    <property type="match status" value="9"/>
</dbReference>
<evidence type="ECO:0000256" key="18">
    <source>
        <dbReference type="ARBA" id="ARBA00023242"/>
    </source>
</evidence>
<evidence type="ECO:0000256" key="20">
    <source>
        <dbReference type="ARBA" id="ARBA00025862"/>
    </source>
</evidence>
<evidence type="ECO:0000256" key="22">
    <source>
        <dbReference type="SAM" id="MobiDB-lite"/>
    </source>
</evidence>
<evidence type="ECO:0000256" key="15">
    <source>
        <dbReference type="ARBA" id="ARBA00023128"/>
    </source>
</evidence>
<keyword evidence="12 21" id="KW-0067">ATP-binding</keyword>
<dbReference type="SUPFAM" id="SSF53300">
    <property type="entry name" value="vWA-like"/>
    <property type="match status" value="1"/>
</dbReference>
<dbReference type="FunFam" id="3.40.50.300:FF:000582">
    <property type="entry name" value="Midasin"/>
    <property type="match status" value="1"/>
</dbReference>
<dbReference type="InterPro" id="IPR011704">
    <property type="entry name" value="ATPase_dyneun-rel_AAA"/>
</dbReference>
<comment type="subcellular location">
    <subcellularLocation>
        <location evidence="1">Mitochondrion inner membrane</location>
        <topology evidence="1">Peripheral membrane protein</topology>
        <orientation evidence="1">Intermembrane side</orientation>
    </subcellularLocation>
    <subcellularLocation>
        <location evidence="2">Nucleus</location>
        <location evidence="2">Nucleolus</location>
    </subcellularLocation>
    <subcellularLocation>
        <location evidence="3">Nucleus</location>
        <location evidence="3">Nucleoplasm</location>
    </subcellularLocation>
</comment>
<dbReference type="InterPro" id="IPR002035">
    <property type="entry name" value="VWF_A"/>
</dbReference>
<protein>
    <recommendedName>
        <fullName evidence="6 21">Midasin</fullName>
    </recommendedName>
</protein>
<dbReference type="GO" id="GO:0045039">
    <property type="term" value="P:protein insertion into mitochondrial inner membrane"/>
    <property type="evidence" value="ECO:0007669"/>
    <property type="project" value="UniProtKB-ARBA"/>
</dbReference>
<evidence type="ECO:0000256" key="5">
    <source>
        <dbReference type="ARBA" id="ARBA00007188"/>
    </source>
</evidence>
<dbReference type="GO" id="GO:0000027">
    <property type="term" value="P:ribosomal large subunit assembly"/>
    <property type="evidence" value="ECO:0007669"/>
    <property type="project" value="InterPro"/>
</dbReference>
<dbReference type="Pfam" id="PF02953">
    <property type="entry name" value="zf-Tim10_DDP"/>
    <property type="match status" value="1"/>
</dbReference>
<dbReference type="FunFam" id="3.40.50.300:FF:001205">
    <property type="entry name" value="Midasin"/>
    <property type="match status" value="1"/>
</dbReference>
<dbReference type="GO" id="GO:0005524">
    <property type="term" value="F:ATP binding"/>
    <property type="evidence" value="ECO:0007669"/>
    <property type="project" value="UniProtKB-KW"/>
</dbReference>
<evidence type="ECO:0000256" key="17">
    <source>
        <dbReference type="ARBA" id="ARBA00023186"/>
    </source>
</evidence>
<dbReference type="InterPro" id="IPR041190">
    <property type="entry name" value="Midasin_AAA_lid_5"/>
</dbReference>
<dbReference type="Pfam" id="PF17867">
    <property type="entry name" value="AAA_lid_7"/>
    <property type="match status" value="3"/>
</dbReference>
<dbReference type="GO" id="GO:0015031">
    <property type="term" value="P:protein transport"/>
    <property type="evidence" value="ECO:0007669"/>
    <property type="project" value="UniProtKB-KW"/>
</dbReference>
<evidence type="ECO:0000256" key="13">
    <source>
        <dbReference type="ARBA" id="ARBA00022927"/>
    </source>
</evidence>
<dbReference type="InterPro" id="IPR012099">
    <property type="entry name" value="Midasin"/>
</dbReference>
<dbReference type="PANTHER" id="PTHR48103:SF2">
    <property type="entry name" value="MIDASIN"/>
    <property type="match status" value="1"/>
</dbReference>
<accession>A0A1W5D8X5</accession>
<dbReference type="GO" id="GO:0005654">
    <property type="term" value="C:nucleoplasm"/>
    <property type="evidence" value="ECO:0007669"/>
    <property type="project" value="UniProtKB-SubCell"/>
</dbReference>
<organism evidence="24 25">
    <name type="scientific">Lasallia pustulata</name>
    <dbReference type="NCBI Taxonomy" id="136370"/>
    <lineage>
        <taxon>Eukaryota</taxon>
        <taxon>Fungi</taxon>
        <taxon>Dikarya</taxon>
        <taxon>Ascomycota</taxon>
        <taxon>Pezizomycotina</taxon>
        <taxon>Lecanoromycetes</taxon>
        <taxon>OSLEUM clade</taxon>
        <taxon>Umbilicariomycetidae</taxon>
        <taxon>Umbilicariales</taxon>
        <taxon>Umbilicariaceae</taxon>
        <taxon>Lasallia</taxon>
    </lineage>
</organism>
<keyword evidence="10" id="KW-0472">Membrane</keyword>
<keyword evidence="11" id="KW-0862">Zinc</keyword>
<proteinExistence type="inferred from homology"/>
<dbReference type="PANTHER" id="PTHR48103">
    <property type="entry name" value="MIDASIN-RELATED"/>
    <property type="match status" value="1"/>
</dbReference>
<evidence type="ECO:0000256" key="11">
    <source>
        <dbReference type="ARBA" id="ARBA00022833"/>
    </source>
</evidence>
<evidence type="ECO:0000256" key="9">
    <source>
        <dbReference type="ARBA" id="ARBA00022741"/>
    </source>
</evidence>
<feature type="compositionally biased region" description="Basic and acidic residues" evidence="22">
    <location>
        <begin position="474"/>
        <end position="487"/>
    </location>
</feature>
<feature type="compositionally biased region" description="Basic and acidic residues" evidence="22">
    <location>
        <begin position="3829"/>
        <end position="3840"/>
    </location>
</feature>
<keyword evidence="7" id="KW-0813">Transport</keyword>
<evidence type="ECO:0000256" key="7">
    <source>
        <dbReference type="ARBA" id="ARBA00022448"/>
    </source>
</evidence>
<dbReference type="Pfam" id="PF21108">
    <property type="entry name" value="MDN1_4th"/>
    <property type="match status" value="1"/>
</dbReference>
<feature type="compositionally biased region" description="Basic and acidic residues" evidence="22">
    <location>
        <begin position="3871"/>
        <end position="3894"/>
    </location>
</feature>